<organism evidence="1 2">
    <name type="scientific">candidate division WOR-3 bacterium</name>
    <dbReference type="NCBI Taxonomy" id="2052148"/>
    <lineage>
        <taxon>Bacteria</taxon>
        <taxon>Bacteria division WOR-3</taxon>
    </lineage>
</organism>
<protein>
    <recommendedName>
        <fullName evidence="3">Lipoprotein</fullName>
    </recommendedName>
</protein>
<name>A0A9D5KAG2_UNCW3</name>
<evidence type="ECO:0000313" key="1">
    <source>
        <dbReference type="EMBL" id="MBD3364540.1"/>
    </source>
</evidence>
<dbReference type="PROSITE" id="PS51257">
    <property type="entry name" value="PROKAR_LIPOPROTEIN"/>
    <property type="match status" value="1"/>
</dbReference>
<evidence type="ECO:0000313" key="2">
    <source>
        <dbReference type="Proteomes" id="UP000630660"/>
    </source>
</evidence>
<sequence length="105" mass="12248">MKQYMWGILGVVFLLSGCGLNKKMFAGDSTGQWERATLIQDQFGSQLKIVRQNNEVWLIEAKTYCFWTKRYVNAEIWFLWGPVECKVKNDAGEVCEFWTKGKEEP</sequence>
<gene>
    <name evidence="1" type="ORF">GF359_04935</name>
</gene>
<dbReference type="AlphaFoldDB" id="A0A9D5KAG2"/>
<dbReference type="Proteomes" id="UP000630660">
    <property type="component" value="Unassembled WGS sequence"/>
</dbReference>
<proteinExistence type="predicted"/>
<dbReference type="EMBL" id="WJKJ01000160">
    <property type="protein sequence ID" value="MBD3364540.1"/>
    <property type="molecule type" value="Genomic_DNA"/>
</dbReference>
<evidence type="ECO:0008006" key="3">
    <source>
        <dbReference type="Google" id="ProtNLM"/>
    </source>
</evidence>
<reference evidence="1" key="1">
    <citation type="submission" date="2019-11" db="EMBL/GenBank/DDBJ databases">
        <title>Microbial mats filling the niche in hypersaline microbial mats.</title>
        <authorList>
            <person name="Wong H.L."/>
            <person name="Macleod F.I."/>
            <person name="White R.A. III"/>
            <person name="Burns B.P."/>
        </authorList>
    </citation>
    <scope>NUCLEOTIDE SEQUENCE</scope>
    <source>
        <strain evidence="1">Bin_327</strain>
    </source>
</reference>
<comment type="caution">
    <text evidence="1">The sequence shown here is derived from an EMBL/GenBank/DDBJ whole genome shotgun (WGS) entry which is preliminary data.</text>
</comment>
<accession>A0A9D5KAG2</accession>